<dbReference type="RefSeq" id="WP_231490328.1">
    <property type="nucleotide sequence ID" value="NZ_BAQZ01000026.1"/>
</dbReference>
<organism evidence="5 6">
    <name type="scientific">Gluconobacter roseus NBRC 3990</name>
    <dbReference type="NCBI Taxonomy" id="1307950"/>
    <lineage>
        <taxon>Bacteria</taxon>
        <taxon>Pseudomonadati</taxon>
        <taxon>Pseudomonadota</taxon>
        <taxon>Alphaproteobacteria</taxon>
        <taxon>Acetobacterales</taxon>
        <taxon>Acetobacteraceae</taxon>
        <taxon>Gluconobacter</taxon>
    </lineage>
</organism>
<dbReference type="Proteomes" id="UP000320772">
    <property type="component" value="Unassembled WGS sequence"/>
</dbReference>
<keyword evidence="1" id="KW-1134">Transmembrane beta strand</keyword>
<evidence type="ECO:0000259" key="4">
    <source>
        <dbReference type="Pfam" id="PF07715"/>
    </source>
</evidence>
<dbReference type="Pfam" id="PF07715">
    <property type="entry name" value="Plug"/>
    <property type="match status" value="1"/>
</dbReference>
<proteinExistence type="inferred from homology"/>
<keyword evidence="1" id="KW-0998">Cell outer membrane</keyword>
<dbReference type="InterPro" id="IPR012910">
    <property type="entry name" value="Plug_dom"/>
</dbReference>
<keyword evidence="6" id="KW-1185">Reference proteome</keyword>
<protein>
    <recommendedName>
        <fullName evidence="4">TonB-dependent receptor plug domain-containing protein</fullName>
    </recommendedName>
</protein>
<comment type="subcellular location">
    <subcellularLocation>
        <location evidence="1">Cell outer membrane</location>
        <topology evidence="1">Multi-pass membrane protein</topology>
    </subcellularLocation>
</comment>
<comment type="similarity">
    <text evidence="1">Belongs to the TonB-dependent receptor family.</text>
</comment>
<evidence type="ECO:0000256" key="1">
    <source>
        <dbReference type="PROSITE-ProRule" id="PRU01360"/>
    </source>
</evidence>
<feature type="domain" description="TonB-dependent receptor plug" evidence="4">
    <location>
        <begin position="84"/>
        <end position="150"/>
    </location>
</feature>
<keyword evidence="1" id="KW-0812">Transmembrane</keyword>
<dbReference type="Gene3D" id="2.170.130.10">
    <property type="entry name" value="TonB-dependent receptor, plug domain"/>
    <property type="match status" value="1"/>
</dbReference>
<dbReference type="SUPFAM" id="SSF56935">
    <property type="entry name" value="Porins"/>
    <property type="match status" value="1"/>
</dbReference>
<evidence type="ECO:0000313" key="5">
    <source>
        <dbReference type="EMBL" id="GEB04566.1"/>
    </source>
</evidence>
<evidence type="ECO:0000313" key="6">
    <source>
        <dbReference type="Proteomes" id="UP000320772"/>
    </source>
</evidence>
<feature type="chain" id="PRO_5021404563" description="TonB-dependent receptor plug domain-containing protein" evidence="3">
    <location>
        <begin position="34"/>
        <end position="152"/>
    </location>
</feature>
<reference evidence="5 6" key="1">
    <citation type="submission" date="2019-06" db="EMBL/GenBank/DDBJ databases">
        <title>Whole genome shotgun sequence of Gluconobacter roseus NBRC 3990.</title>
        <authorList>
            <person name="Hosoyama A."/>
            <person name="Uohara A."/>
            <person name="Ohji S."/>
            <person name="Ichikawa N."/>
        </authorList>
    </citation>
    <scope>NUCLEOTIDE SEQUENCE [LARGE SCALE GENOMIC DNA]</scope>
    <source>
        <strain evidence="5 6">NBRC 3990</strain>
    </source>
</reference>
<evidence type="ECO:0000256" key="3">
    <source>
        <dbReference type="SAM" id="SignalP"/>
    </source>
</evidence>
<dbReference type="EMBL" id="BJLY01000004">
    <property type="protein sequence ID" value="GEB04566.1"/>
    <property type="molecule type" value="Genomic_DNA"/>
</dbReference>
<accession>A0A4Y3M9H0</accession>
<keyword evidence="1" id="KW-0472">Membrane</keyword>
<keyword evidence="3" id="KW-0732">Signal</keyword>
<dbReference type="InterPro" id="IPR037066">
    <property type="entry name" value="Plug_dom_sf"/>
</dbReference>
<comment type="caution">
    <text evidence="5">The sequence shown here is derived from an EMBL/GenBank/DDBJ whole genome shotgun (WGS) entry which is preliminary data.</text>
</comment>
<dbReference type="PROSITE" id="PS52016">
    <property type="entry name" value="TONB_DEPENDENT_REC_3"/>
    <property type="match status" value="1"/>
</dbReference>
<dbReference type="AlphaFoldDB" id="A0A4Y3M9H0"/>
<name>A0A4Y3M9H0_9PROT</name>
<keyword evidence="1" id="KW-0813">Transport</keyword>
<dbReference type="InterPro" id="IPR039426">
    <property type="entry name" value="TonB-dep_rcpt-like"/>
</dbReference>
<evidence type="ECO:0000256" key="2">
    <source>
        <dbReference type="SAM" id="MobiDB-lite"/>
    </source>
</evidence>
<sequence>MITRQALTLSTVLSGVAMIPALCPGLLSSPARAADTSGRTTDASSRTPHAATAPKTARKAPAKKEVRISRHDEAITVFGHGSTRQMTSITHSMMLQSAPGTSPLKVLSQLPGVVYQSADPFGAYEYSSQIFMRGFSQSQLGFTLDDIPLGDQ</sequence>
<dbReference type="GO" id="GO:0009279">
    <property type="term" value="C:cell outer membrane"/>
    <property type="evidence" value="ECO:0007669"/>
    <property type="project" value="UniProtKB-SubCell"/>
</dbReference>
<feature type="signal peptide" evidence="3">
    <location>
        <begin position="1"/>
        <end position="33"/>
    </location>
</feature>
<feature type="region of interest" description="Disordered" evidence="2">
    <location>
        <begin position="31"/>
        <end position="63"/>
    </location>
</feature>
<feature type="compositionally biased region" description="Low complexity" evidence="2">
    <location>
        <begin position="46"/>
        <end position="55"/>
    </location>
</feature>
<gene>
    <name evidence="5" type="ORF">GRO01_21420</name>
</gene>